<evidence type="ECO:0000313" key="1">
    <source>
        <dbReference type="EMBL" id="KAJ2968072.1"/>
    </source>
</evidence>
<keyword evidence="2" id="KW-1185">Reference proteome</keyword>
<proteinExistence type="predicted"/>
<sequence length="120" mass="13852">MAPLKDANRFDIRFARAATLDVTLSDRDSDKVSWDGCVFHIFVSGHHTNQAASDGELVDHMDPPLSIGKHGWRWRTCWKNRYLYSGGGFPPISGSTQRYMDTMERKRFPDVWLEGWYEIA</sequence>
<accession>A0ACC1MN14</accession>
<name>A0ACC1MN14_9APHY</name>
<gene>
    <name evidence="1" type="ORF">NUW54_g13324</name>
</gene>
<dbReference type="Proteomes" id="UP001144978">
    <property type="component" value="Unassembled WGS sequence"/>
</dbReference>
<dbReference type="EMBL" id="JANSHE010006131">
    <property type="protein sequence ID" value="KAJ2968072.1"/>
    <property type="molecule type" value="Genomic_DNA"/>
</dbReference>
<comment type="caution">
    <text evidence="1">The sequence shown here is derived from an EMBL/GenBank/DDBJ whole genome shotgun (WGS) entry which is preliminary data.</text>
</comment>
<reference evidence="1" key="1">
    <citation type="submission" date="2022-08" db="EMBL/GenBank/DDBJ databases">
        <title>Genome Sequence of Pycnoporus sanguineus.</title>
        <authorList>
            <person name="Buettner E."/>
        </authorList>
    </citation>
    <scope>NUCLEOTIDE SEQUENCE</scope>
    <source>
        <strain evidence="1">CG-C14</strain>
    </source>
</reference>
<protein>
    <submittedName>
        <fullName evidence="1">Uncharacterized protein</fullName>
    </submittedName>
</protein>
<evidence type="ECO:0000313" key="2">
    <source>
        <dbReference type="Proteomes" id="UP001144978"/>
    </source>
</evidence>
<organism evidence="1 2">
    <name type="scientific">Trametes sanguinea</name>
    <dbReference type="NCBI Taxonomy" id="158606"/>
    <lineage>
        <taxon>Eukaryota</taxon>
        <taxon>Fungi</taxon>
        <taxon>Dikarya</taxon>
        <taxon>Basidiomycota</taxon>
        <taxon>Agaricomycotina</taxon>
        <taxon>Agaricomycetes</taxon>
        <taxon>Polyporales</taxon>
        <taxon>Polyporaceae</taxon>
        <taxon>Trametes</taxon>
    </lineage>
</organism>